<name>A0A073KJ50_9BACI</name>
<evidence type="ECO:0000313" key="2">
    <source>
        <dbReference type="EMBL" id="KEK22363.1"/>
    </source>
</evidence>
<dbReference type="STRING" id="574375.AZF08_24905"/>
<keyword evidence="2" id="KW-0648">Protein biosynthesis</keyword>
<dbReference type="OrthoDB" id="2884650at2"/>
<keyword evidence="3" id="KW-1185">Reference proteome</keyword>
<comment type="caution">
    <text evidence="2">The sequence shown here is derived from an EMBL/GenBank/DDBJ whole genome shotgun (WGS) entry which is preliminary data.</text>
</comment>
<dbReference type="GO" id="GO:0003743">
    <property type="term" value="F:translation initiation factor activity"/>
    <property type="evidence" value="ECO:0007669"/>
    <property type="project" value="UniProtKB-KW"/>
</dbReference>
<dbReference type="InterPro" id="IPR039519">
    <property type="entry name" value="YokE-like_PH"/>
</dbReference>
<sequence length="109" mass="13154">MNELLRNVKKYVEPDEQILSFVIGIFEKDNMFLSYQHGIFVATNRRILFYGKLPYYPAKWEEYFYLYIEDVCVSPHLSFTYRGENVVGRYIERGNVKQFVYAVKREMNN</sequence>
<feature type="domain" description="YokE-like PH" evidence="1">
    <location>
        <begin position="13"/>
        <end position="104"/>
    </location>
</feature>
<dbReference type="Proteomes" id="UP000027778">
    <property type="component" value="Unassembled WGS sequence"/>
</dbReference>
<organism evidence="2 3">
    <name type="scientific">Bacillus gaemokensis</name>
    <dbReference type="NCBI Taxonomy" id="574375"/>
    <lineage>
        <taxon>Bacteria</taxon>
        <taxon>Bacillati</taxon>
        <taxon>Bacillota</taxon>
        <taxon>Bacilli</taxon>
        <taxon>Bacillales</taxon>
        <taxon>Bacillaceae</taxon>
        <taxon>Bacillus</taxon>
        <taxon>Bacillus cereus group</taxon>
    </lineage>
</organism>
<protein>
    <submittedName>
        <fullName evidence="2">Translation initiation factor, aIF-2BI</fullName>
    </submittedName>
</protein>
<dbReference type="AlphaFoldDB" id="A0A073KJ50"/>
<evidence type="ECO:0000259" key="1">
    <source>
        <dbReference type="Pfam" id="PF14470"/>
    </source>
</evidence>
<dbReference type="EMBL" id="JOTM01000032">
    <property type="protein sequence ID" value="KEK22363.1"/>
    <property type="molecule type" value="Genomic_DNA"/>
</dbReference>
<keyword evidence="2" id="KW-0396">Initiation factor</keyword>
<accession>A0A073KJ50</accession>
<gene>
    <name evidence="2" type="ORF">BAGA_19460</name>
</gene>
<proteinExistence type="predicted"/>
<dbReference type="RefSeq" id="WP_033677518.1">
    <property type="nucleotide sequence ID" value="NZ_JOTM01000032.1"/>
</dbReference>
<dbReference type="Pfam" id="PF14470">
    <property type="entry name" value="bPH_3"/>
    <property type="match status" value="1"/>
</dbReference>
<evidence type="ECO:0000313" key="3">
    <source>
        <dbReference type="Proteomes" id="UP000027778"/>
    </source>
</evidence>
<reference evidence="2 3" key="1">
    <citation type="submission" date="2014-06" db="EMBL/GenBank/DDBJ databases">
        <title>Draft genome sequence of Bacillus gaemokensis JCM 15801 (MCCC 1A00707).</title>
        <authorList>
            <person name="Lai Q."/>
            <person name="Liu Y."/>
            <person name="Shao Z."/>
        </authorList>
    </citation>
    <scope>NUCLEOTIDE SEQUENCE [LARGE SCALE GENOMIC DNA]</scope>
    <source>
        <strain evidence="2 3">JCM 15801</strain>
    </source>
</reference>